<evidence type="ECO:0000313" key="10">
    <source>
        <dbReference type="Proteomes" id="UP000315440"/>
    </source>
</evidence>
<dbReference type="Gene3D" id="3.20.10.10">
    <property type="entry name" value="D-amino Acid Aminotransferase, subunit A, domain 2"/>
    <property type="match status" value="1"/>
</dbReference>
<keyword evidence="9" id="KW-0808">Transferase</keyword>
<dbReference type="EMBL" id="SJPQ01000002">
    <property type="protein sequence ID" value="TWT88975.1"/>
    <property type="molecule type" value="Genomic_DNA"/>
</dbReference>
<proteinExistence type="inferred from homology"/>
<organism evidence="9 10">
    <name type="scientific">Pseudobythopirellula maris</name>
    <dbReference type="NCBI Taxonomy" id="2527991"/>
    <lineage>
        <taxon>Bacteria</taxon>
        <taxon>Pseudomonadati</taxon>
        <taxon>Planctomycetota</taxon>
        <taxon>Planctomycetia</taxon>
        <taxon>Pirellulales</taxon>
        <taxon>Lacipirellulaceae</taxon>
        <taxon>Pseudobythopirellula</taxon>
    </lineage>
</organism>
<evidence type="ECO:0000256" key="2">
    <source>
        <dbReference type="ARBA" id="ARBA00004931"/>
    </source>
</evidence>
<dbReference type="AlphaFoldDB" id="A0A5C5ZPD3"/>
<dbReference type="InterPro" id="IPR036038">
    <property type="entry name" value="Aminotransferase-like"/>
</dbReference>
<comment type="catalytic activity">
    <reaction evidence="8">
        <text>L-leucine + 2-oxoglutarate = 4-methyl-2-oxopentanoate + L-glutamate</text>
        <dbReference type="Rhea" id="RHEA:18321"/>
        <dbReference type="ChEBI" id="CHEBI:16810"/>
        <dbReference type="ChEBI" id="CHEBI:17865"/>
        <dbReference type="ChEBI" id="CHEBI:29985"/>
        <dbReference type="ChEBI" id="CHEBI:57427"/>
        <dbReference type="EC" id="2.6.1.42"/>
    </reaction>
</comment>
<dbReference type="InterPro" id="IPR043132">
    <property type="entry name" value="BCAT-like_C"/>
</dbReference>
<evidence type="ECO:0000256" key="4">
    <source>
        <dbReference type="ARBA" id="ARBA00009320"/>
    </source>
</evidence>
<dbReference type="EC" id="2.6.1.42" evidence="5"/>
<dbReference type="RefSeq" id="WP_146400484.1">
    <property type="nucleotide sequence ID" value="NZ_SJPQ01000002.1"/>
</dbReference>
<dbReference type="Gene3D" id="3.30.470.10">
    <property type="match status" value="1"/>
</dbReference>
<reference evidence="9 10" key="1">
    <citation type="submission" date="2019-02" db="EMBL/GenBank/DDBJ databases">
        <title>Deep-cultivation of Planctomycetes and their phenomic and genomic characterization uncovers novel biology.</title>
        <authorList>
            <person name="Wiegand S."/>
            <person name="Jogler M."/>
            <person name="Boedeker C."/>
            <person name="Pinto D."/>
            <person name="Vollmers J."/>
            <person name="Rivas-Marin E."/>
            <person name="Kohn T."/>
            <person name="Peeters S.H."/>
            <person name="Heuer A."/>
            <person name="Rast P."/>
            <person name="Oberbeckmann S."/>
            <person name="Bunk B."/>
            <person name="Jeske O."/>
            <person name="Meyerdierks A."/>
            <person name="Storesund J.E."/>
            <person name="Kallscheuer N."/>
            <person name="Luecker S."/>
            <person name="Lage O.M."/>
            <person name="Pohl T."/>
            <person name="Merkel B.J."/>
            <person name="Hornburger P."/>
            <person name="Mueller R.-W."/>
            <person name="Bruemmer F."/>
            <person name="Labrenz M."/>
            <person name="Spormann A.M."/>
            <person name="Op Den Camp H."/>
            <person name="Overmann J."/>
            <person name="Amann R."/>
            <person name="Jetten M.S.M."/>
            <person name="Mascher T."/>
            <person name="Medema M.H."/>
            <person name="Devos D.P."/>
            <person name="Kaster A.-K."/>
            <person name="Ovreas L."/>
            <person name="Rohde M."/>
            <person name="Galperin M.Y."/>
            <person name="Jogler C."/>
        </authorList>
    </citation>
    <scope>NUCLEOTIDE SEQUENCE [LARGE SCALE GENOMIC DNA]</scope>
    <source>
        <strain evidence="9 10">Mal64</strain>
    </source>
</reference>
<dbReference type="InterPro" id="IPR043131">
    <property type="entry name" value="BCAT-like_N"/>
</dbReference>
<evidence type="ECO:0000256" key="1">
    <source>
        <dbReference type="ARBA" id="ARBA00004824"/>
    </source>
</evidence>
<sequence>MIVQPAYLNGKWIEQADLAIPVDDLGFAMGVTITERLRTFEGRVWRKAEHIQRMLHSARVVGIPRDVVYEIDQAILQMLALAMPTRPFGDDWTIIAFATPGPLSGQRGGEPTRCVHGAPLRFGDWADHYSEGVRLRTTPVRQTPDSCWPSALKCRSRMHYYLADREAAAAEPGARALLLDQQGRVCEASTANVVIFNEAEGIVSPPMERVLPGVSVGVLRELAAGLGVAFTERDLTPEEFGAADEAWLASTSVCLLPVVSLNGEPIGAGEPGPAFGRFLAAWSELVGLDIAEQARRQACLA</sequence>
<comment type="caution">
    <text evidence="9">The sequence shown here is derived from an EMBL/GenBank/DDBJ whole genome shotgun (WGS) entry which is preliminary data.</text>
</comment>
<dbReference type="Pfam" id="PF01063">
    <property type="entry name" value="Aminotran_4"/>
    <property type="match status" value="1"/>
</dbReference>
<dbReference type="GO" id="GO:0052655">
    <property type="term" value="F:L-valine-2-oxoglutarate transaminase activity"/>
    <property type="evidence" value="ECO:0007669"/>
    <property type="project" value="RHEA"/>
</dbReference>
<evidence type="ECO:0000256" key="8">
    <source>
        <dbReference type="ARBA" id="ARBA00049229"/>
    </source>
</evidence>
<comment type="catalytic activity">
    <reaction evidence="7">
        <text>L-isoleucine + 2-oxoglutarate = (S)-3-methyl-2-oxopentanoate + L-glutamate</text>
        <dbReference type="Rhea" id="RHEA:24801"/>
        <dbReference type="ChEBI" id="CHEBI:16810"/>
        <dbReference type="ChEBI" id="CHEBI:29985"/>
        <dbReference type="ChEBI" id="CHEBI:35146"/>
        <dbReference type="ChEBI" id="CHEBI:58045"/>
        <dbReference type="EC" id="2.6.1.42"/>
    </reaction>
</comment>
<comment type="pathway">
    <text evidence="1">Amino-acid biosynthesis; L-isoleucine biosynthesis; L-isoleucine from 2-oxobutanoate: step 4/4.</text>
</comment>
<keyword evidence="9" id="KW-0032">Aminotransferase</keyword>
<dbReference type="SUPFAM" id="SSF56752">
    <property type="entry name" value="D-aminoacid aminotransferase-like PLP-dependent enzymes"/>
    <property type="match status" value="1"/>
</dbReference>
<comment type="pathway">
    <text evidence="2">Amino-acid biosynthesis; L-valine biosynthesis; L-valine from pyruvate: step 4/4.</text>
</comment>
<evidence type="ECO:0000256" key="3">
    <source>
        <dbReference type="ARBA" id="ARBA00005072"/>
    </source>
</evidence>
<evidence type="ECO:0000256" key="6">
    <source>
        <dbReference type="ARBA" id="ARBA00048212"/>
    </source>
</evidence>
<dbReference type="PANTHER" id="PTHR42743:SF11">
    <property type="entry name" value="AMINODEOXYCHORISMATE LYASE"/>
    <property type="match status" value="1"/>
</dbReference>
<evidence type="ECO:0000256" key="7">
    <source>
        <dbReference type="ARBA" id="ARBA00048798"/>
    </source>
</evidence>
<protein>
    <recommendedName>
        <fullName evidence="5">branched-chain-amino-acid transaminase</fullName>
        <ecNumber evidence="5">2.6.1.42</ecNumber>
    </recommendedName>
</protein>
<comment type="similarity">
    <text evidence="4">Belongs to the class-IV pyridoxal-phosphate-dependent aminotransferase family.</text>
</comment>
<dbReference type="GO" id="GO:0046394">
    <property type="term" value="P:carboxylic acid biosynthetic process"/>
    <property type="evidence" value="ECO:0007669"/>
    <property type="project" value="UniProtKB-ARBA"/>
</dbReference>
<comment type="catalytic activity">
    <reaction evidence="6">
        <text>L-valine + 2-oxoglutarate = 3-methyl-2-oxobutanoate + L-glutamate</text>
        <dbReference type="Rhea" id="RHEA:24813"/>
        <dbReference type="ChEBI" id="CHEBI:11851"/>
        <dbReference type="ChEBI" id="CHEBI:16810"/>
        <dbReference type="ChEBI" id="CHEBI:29985"/>
        <dbReference type="ChEBI" id="CHEBI:57762"/>
        <dbReference type="EC" id="2.6.1.42"/>
    </reaction>
</comment>
<gene>
    <name evidence="9" type="primary">dat</name>
    <name evidence="9" type="ORF">Mal64_24660</name>
</gene>
<dbReference type="InterPro" id="IPR050571">
    <property type="entry name" value="Class-IV_PLP-Dep_Aminotrnsfr"/>
</dbReference>
<dbReference type="InterPro" id="IPR001544">
    <property type="entry name" value="Aminotrans_IV"/>
</dbReference>
<dbReference type="OrthoDB" id="9805628at2"/>
<keyword evidence="10" id="KW-1185">Reference proteome</keyword>
<dbReference type="PANTHER" id="PTHR42743">
    <property type="entry name" value="AMINO-ACID AMINOTRANSFERASE"/>
    <property type="match status" value="1"/>
</dbReference>
<accession>A0A5C5ZPD3</accession>
<dbReference type="GO" id="GO:0052654">
    <property type="term" value="F:L-leucine-2-oxoglutarate transaminase activity"/>
    <property type="evidence" value="ECO:0007669"/>
    <property type="project" value="RHEA"/>
</dbReference>
<name>A0A5C5ZPD3_9BACT</name>
<evidence type="ECO:0000313" key="9">
    <source>
        <dbReference type="EMBL" id="TWT88975.1"/>
    </source>
</evidence>
<evidence type="ECO:0000256" key="5">
    <source>
        <dbReference type="ARBA" id="ARBA00013053"/>
    </source>
</evidence>
<dbReference type="GO" id="GO:0052656">
    <property type="term" value="F:L-isoleucine-2-oxoglutarate transaminase activity"/>
    <property type="evidence" value="ECO:0007669"/>
    <property type="project" value="RHEA"/>
</dbReference>
<comment type="pathway">
    <text evidence="3">Amino-acid biosynthesis; L-leucine biosynthesis; L-leucine from 3-methyl-2-oxobutanoate: step 4/4.</text>
</comment>
<dbReference type="Proteomes" id="UP000315440">
    <property type="component" value="Unassembled WGS sequence"/>
</dbReference>